<dbReference type="CDD" id="cd00834">
    <property type="entry name" value="KAS_I_II"/>
    <property type="match status" value="1"/>
</dbReference>
<dbReference type="EMBL" id="BARS01037416">
    <property type="protein sequence ID" value="GAG25975.1"/>
    <property type="molecule type" value="Genomic_DNA"/>
</dbReference>
<evidence type="ECO:0000313" key="4">
    <source>
        <dbReference type="EMBL" id="GAG25975.1"/>
    </source>
</evidence>
<dbReference type="InterPro" id="IPR000794">
    <property type="entry name" value="Beta-ketoacyl_synthase"/>
</dbReference>
<dbReference type="PROSITE" id="PS52004">
    <property type="entry name" value="KS3_2"/>
    <property type="match status" value="1"/>
</dbReference>
<dbReference type="Pfam" id="PF02801">
    <property type="entry name" value="Ketoacyl-synt_C"/>
    <property type="match status" value="1"/>
</dbReference>
<dbReference type="GO" id="GO:0005829">
    <property type="term" value="C:cytosol"/>
    <property type="evidence" value="ECO:0007669"/>
    <property type="project" value="TreeGrafter"/>
</dbReference>
<keyword evidence="2" id="KW-0808">Transferase</keyword>
<sequence>DAIRQGRADVIIAGGTESPIVRYNFAAFDAMGVMSRNNTQPQKASRPFDKNRDGFVMGEGAAILILESLDHAKKHNADIYAEIKSYSATSGAYHVVAPNPDGSDIIRAMEICLDEAKVSPSEIDYINAHGTSTKANDLTETKAIKTVFKEHAYKVPISSTKSMVGHSLGASGAIEAAVCALSIKTGKIHPTINLESPDPECDLDYVPNKYREKEIKYALSNSFAFGNNNACLLFAKCE</sequence>
<feature type="domain" description="Ketosynthase family 3 (KS3)" evidence="3">
    <location>
        <begin position="1"/>
        <end position="236"/>
    </location>
</feature>
<name>X0W613_9ZZZZ</name>
<proteinExistence type="inferred from homology"/>
<protein>
    <recommendedName>
        <fullName evidence="3">Ketosynthase family 3 (KS3) domain-containing protein</fullName>
    </recommendedName>
</protein>
<dbReference type="AlphaFoldDB" id="X0W613"/>
<dbReference type="InterPro" id="IPR014031">
    <property type="entry name" value="Ketoacyl_synth_C"/>
</dbReference>
<dbReference type="PANTHER" id="PTHR11712:SF336">
    <property type="entry name" value="3-OXOACYL-[ACYL-CARRIER-PROTEIN] SYNTHASE, MITOCHONDRIAL"/>
    <property type="match status" value="1"/>
</dbReference>
<dbReference type="Gene3D" id="3.40.47.10">
    <property type="match status" value="1"/>
</dbReference>
<gene>
    <name evidence="4" type="ORF">S01H1_57377</name>
</gene>
<comment type="caution">
    <text evidence="4">The sequence shown here is derived from an EMBL/GenBank/DDBJ whole genome shotgun (WGS) entry which is preliminary data.</text>
</comment>
<dbReference type="GO" id="GO:0006633">
    <property type="term" value="P:fatty acid biosynthetic process"/>
    <property type="evidence" value="ECO:0007669"/>
    <property type="project" value="TreeGrafter"/>
</dbReference>
<dbReference type="SUPFAM" id="SSF53901">
    <property type="entry name" value="Thiolase-like"/>
    <property type="match status" value="2"/>
</dbReference>
<comment type="similarity">
    <text evidence="1">Belongs to the thiolase-like superfamily. Beta-ketoacyl-ACP synthases family.</text>
</comment>
<accession>X0W613</accession>
<dbReference type="InterPro" id="IPR020841">
    <property type="entry name" value="PKS_Beta-ketoAc_synthase_dom"/>
</dbReference>
<evidence type="ECO:0000256" key="1">
    <source>
        <dbReference type="ARBA" id="ARBA00008467"/>
    </source>
</evidence>
<organism evidence="4">
    <name type="scientific">marine sediment metagenome</name>
    <dbReference type="NCBI Taxonomy" id="412755"/>
    <lineage>
        <taxon>unclassified sequences</taxon>
        <taxon>metagenomes</taxon>
        <taxon>ecological metagenomes</taxon>
    </lineage>
</organism>
<reference evidence="4" key="1">
    <citation type="journal article" date="2014" name="Front. Microbiol.">
        <title>High frequency of phylogenetically diverse reductive dehalogenase-homologous genes in deep subseafloor sedimentary metagenomes.</title>
        <authorList>
            <person name="Kawai M."/>
            <person name="Futagami T."/>
            <person name="Toyoda A."/>
            <person name="Takaki Y."/>
            <person name="Nishi S."/>
            <person name="Hori S."/>
            <person name="Arai W."/>
            <person name="Tsubouchi T."/>
            <person name="Morono Y."/>
            <person name="Uchiyama I."/>
            <person name="Ito T."/>
            <person name="Fujiyama A."/>
            <person name="Inagaki F."/>
            <person name="Takami H."/>
        </authorList>
    </citation>
    <scope>NUCLEOTIDE SEQUENCE</scope>
    <source>
        <strain evidence="4">Expedition CK06-06</strain>
    </source>
</reference>
<evidence type="ECO:0000259" key="3">
    <source>
        <dbReference type="PROSITE" id="PS52004"/>
    </source>
</evidence>
<dbReference type="InterPro" id="IPR016039">
    <property type="entry name" value="Thiolase-like"/>
</dbReference>
<dbReference type="FunFam" id="3.40.47.10:FF:000029">
    <property type="entry name" value="3-oxoacyl-[acyl-carrier-protein] synthase 1"/>
    <property type="match status" value="1"/>
</dbReference>
<evidence type="ECO:0000256" key="2">
    <source>
        <dbReference type="ARBA" id="ARBA00022679"/>
    </source>
</evidence>
<dbReference type="PANTHER" id="PTHR11712">
    <property type="entry name" value="POLYKETIDE SYNTHASE-RELATED"/>
    <property type="match status" value="1"/>
</dbReference>
<dbReference type="InterPro" id="IPR014030">
    <property type="entry name" value="Ketoacyl_synth_N"/>
</dbReference>
<dbReference type="Pfam" id="PF00109">
    <property type="entry name" value="ketoacyl-synt"/>
    <property type="match status" value="1"/>
</dbReference>
<dbReference type="SMART" id="SM00825">
    <property type="entry name" value="PKS_KS"/>
    <property type="match status" value="1"/>
</dbReference>
<dbReference type="GO" id="GO:0004315">
    <property type="term" value="F:3-oxoacyl-[acyl-carrier-protein] synthase activity"/>
    <property type="evidence" value="ECO:0007669"/>
    <property type="project" value="TreeGrafter"/>
</dbReference>
<feature type="non-terminal residue" evidence="4">
    <location>
        <position position="1"/>
    </location>
</feature>